<keyword evidence="1" id="KW-0472">Membrane</keyword>
<dbReference type="Proteomes" id="UP000613030">
    <property type="component" value="Unassembled WGS sequence"/>
</dbReference>
<evidence type="ECO:0000313" key="3">
    <source>
        <dbReference type="Proteomes" id="UP000613030"/>
    </source>
</evidence>
<evidence type="ECO:0008006" key="4">
    <source>
        <dbReference type="Google" id="ProtNLM"/>
    </source>
</evidence>
<evidence type="ECO:0000313" key="2">
    <source>
        <dbReference type="EMBL" id="MBL0742164.1"/>
    </source>
</evidence>
<protein>
    <recommendedName>
        <fullName evidence="4">Prenyltransferase</fullName>
    </recommendedName>
</protein>
<reference evidence="2 3" key="1">
    <citation type="submission" date="2021-01" db="EMBL/GenBank/DDBJ databases">
        <title>Chryseolinea sp. Jin1 Genome sequencing and assembly.</title>
        <authorList>
            <person name="Kim I."/>
        </authorList>
    </citation>
    <scope>NUCLEOTIDE SEQUENCE [LARGE SCALE GENOMIC DNA]</scope>
    <source>
        <strain evidence="2 3">Jin1</strain>
    </source>
</reference>
<keyword evidence="1" id="KW-0812">Transmembrane</keyword>
<sequence length="271" mass="30732">MHRFARAYRYVNLLSLDIVLGAMVSALFFGAVLQVEIRVYGLIALGLTVWIIYTADHLRDAHNIRKSAATPRHRFHQQYFKALLIAAAVAVLLNAINIIFIRKQVFVWGMVLAVGVSIYLFVQRYLKFLKEICIACLYTCGVLLPSITVTQVELTGAHYRLIVQFMLVALLNLLLFSWFDREGDEQDKQNSFVTMFGESTTRTCIIVLIAAGFALTLVSWYFQELTRAVNVVAAMGTVLTVIFVFRKTFATHDYFRLVGDAVFLLPLLYLA</sequence>
<proteinExistence type="predicted"/>
<dbReference type="RefSeq" id="WP_202010105.1">
    <property type="nucleotide sequence ID" value="NZ_JAERRB010000004.1"/>
</dbReference>
<name>A0ABS1KRU2_9BACT</name>
<feature type="transmembrane region" description="Helical" evidence="1">
    <location>
        <begin position="79"/>
        <end position="99"/>
    </location>
</feature>
<feature type="transmembrane region" description="Helical" evidence="1">
    <location>
        <begin position="105"/>
        <end position="122"/>
    </location>
</feature>
<comment type="caution">
    <text evidence="2">The sequence shown here is derived from an EMBL/GenBank/DDBJ whole genome shotgun (WGS) entry which is preliminary data.</text>
</comment>
<accession>A0ABS1KRU2</accession>
<organism evidence="2 3">
    <name type="scientific">Chryseolinea lacunae</name>
    <dbReference type="NCBI Taxonomy" id="2801331"/>
    <lineage>
        <taxon>Bacteria</taxon>
        <taxon>Pseudomonadati</taxon>
        <taxon>Bacteroidota</taxon>
        <taxon>Cytophagia</taxon>
        <taxon>Cytophagales</taxon>
        <taxon>Fulvivirgaceae</taxon>
        <taxon>Chryseolinea</taxon>
    </lineage>
</organism>
<keyword evidence="3" id="KW-1185">Reference proteome</keyword>
<feature type="transmembrane region" description="Helical" evidence="1">
    <location>
        <begin position="12"/>
        <end position="33"/>
    </location>
</feature>
<evidence type="ECO:0000256" key="1">
    <source>
        <dbReference type="SAM" id="Phobius"/>
    </source>
</evidence>
<gene>
    <name evidence="2" type="ORF">JI741_13120</name>
</gene>
<dbReference type="EMBL" id="JAERRB010000004">
    <property type="protein sequence ID" value="MBL0742164.1"/>
    <property type="molecule type" value="Genomic_DNA"/>
</dbReference>
<feature type="transmembrane region" description="Helical" evidence="1">
    <location>
        <begin position="161"/>
        <end position="179"/>
    </location>
</feature>
<feature type="transmembrane region" description="Helical" evidence="1">
    <location>
        <begin position="200"/>
        <end position="222"/>
    </location>
</feature>
<feature type="transmembrane region" description="Helical" evidence="1">
    <location>
        <begin position="39"/>
        <end position="58"/>
    </location>
</feature>
<feature type="transmembrane region" description="Helical" evidence="1">
    <location>
        <begin position="228"/>
        <end position="245"/>
    </location>
</feature>
<keyword evidence="1" id="KW-1133">Transmembrane helix</keyword>